<keyword evidence="3 6" id="KW-0812">Transmembrane</keyword>
<sequence length="69" mass="7919">MHSLSQLKEYLPFLIPLFLIQLGLMIAALVHIFRHKNYRIGNRVLWVILAVALNTIGPVLYFTIGRGED</sequence>
<keyword evidence="4 6" id="KW-1133">Transmembrane helix</keyword>
<name>A0A1M7YHE5_9FIRM</name>
<dbReference type="STRING" id="1121345.SAMN02745217_03441"/>
<evidence type="ECO:0000256" key="5">
    <source>
        <dbReference type="ARBA" id="ARBA00023136"/>
    </source>
</evidence>
<evidence type="ECO:0000256" key="1">
    <source>
        <dbReference type="ARBA" id="ARBA00004651"/>
    </source>
</evidence>
<evidence type="ECO:0000256" key="6">
    <source>
        <dbReference type="SAM" id="Phobius"/>
    </source>
</evidence>
<evidence type="ECO:0000259" key="7">
    <source>
        <dbReference type="Pfam" id="PF13396"/>
    </source>
</evidence>
<dbReference type="InterPro" id="IPR027379">
    <property type="entry name" value="CLS_N"/>
</dbReference>
<feature type="domain" description="Cardiolipin synthase N-terminal" evidence="7">
    <location>
        <begin position="24"/>
        <end position="66"/>
    </location>
</feature>
<reference evidence="8 9" key="1">
    <citation type="submission" date="2016-12" db="EMBL/GenBank/DDBJ databases">
        <authorList>
            <person name="Song W.-J."/>
            <person name="Kurnit D.M."/>
        </authorList>
    </citation>
    <scope>NUCLEOTIDE SEQUENCE [LARGE SCALE GENOMIC DNA]</scope>
    <source>
        <strain evidence="8 9">DSM 12503</strain>
    </source>
</reference>
<dbReference type="AlphaFoldDB" id="A0A1M7YHE5"/>
<evidence type="ECO:0000313" key="8">
    <source>
        <dbReference type="EMBL" id="SHO51996.1"/>
    </source>
</evidence>
<dbReference type="GO" id="GO:0005886">
    <property type="term" value="C:plasma membrane"/>
    <property type="evidence" value="ECO:0007669"/>
    <property type="project" value="UniProtKB-SubCell"/>
</dbReference>
<evidence type="ECO:0000256" key="3">
    <source>
        <dbReference type="ARBA" id="ARBA00022692"/>
    </source>
</evidence>
<organism evidence="8 9">
    <name type="scientific">Anaerocolumna xylanovorans DSM 12503</name>
    <dbReference type="NCBI Taxonomy" id="1121345"/>
    <lineage>
        <taxon>Bacteria</taxon>
        <taxon>Bacillati</taxon>
        <taxon>Bacillota</taxon>
        <taxon>Clostridia</taxon>
        <taxon>Lachnospirales</taxon>
        <taxon>Lachnospiraceae</taxon>
        <taxon>Anaerocolumna</taxon>
    </lineage>
</organism>
<dbReference type="EMBL" id="FRFD01000010">
    <property type="protein sequence ID" value="SHO51996.1"/>
    <property type="molecule type" value="Genomic_DNA"/>
</dbReference>
<keyword evidence="2" id="KW-1003">Cell membrane</keyword>
<gene>
    <name evidence="8" type="ORF">SAMN02745217_03441</name>
</gene>
<dbReference type="Proteomes" id="UP000184612">
    <property type="component" value="Unassembled WGS sequence"/>
</dbReference>
<dbReference type="OrthoDB" id="3243324at2"/>
<keyword evidence="5 6" id="KW-0472">Membrane</keyword>
<dbReference type="RefSeq" id="WP_073590090.1">
    <property type="nucleotide sequence ID" value="NZ_FRFD01000010.1"/>
</dbReference>
<feature type="transmembrane region" description="Helical" evidence="6">
    <location>
        <begin position="44"/>
        <end position="64"/>
    </location>
</feature>
<evidence type="ECO:0000256" key="2">
    <source>
        <dbReference type="ARBA" id="ARBA00022475"/>
    </source>
</evidence>
<protein>
    <submittedName>
        <fullName evidence="8">Phospholipase_D-nuclease N-terminal</fullName>
    </submittedName>
</protein>
<dbReference type="Pfam" id="PF13396">
    <property type="entry name" value="PLDc_N"/>
    <property type="match status" value="1"/>
</dbReference>
<keyword evidence="9" id="KW-1185">Reference proteome</keyword>
<comment type="subcellular location">
    <subcellularLocation>
        <location evidence="1">Cell membrane</location>
        <topology evidence="1">Multi-pass membrane protein</topology>
    </subcellularLocation>
</comment>
<evidence type="ECO:0000256" key="4">
    <source>
        <dbReference type="ARBA" id="ARBA00022989"/>
    </source>
</evidence>
<proteinExistence type="predicted"/>
<evidence type="ECO:0000313" key="9">
    <source>
        <dbReference type="Proteomes" id="UP000184612"/>
    </source>
</evidence>
<feature type="transmembrane region" description="Helical" evidence="6">
    <location>
        <begin position="13"/>
        <end position="32"/>
    </location>
</feature>
<accession>A0A1M7YHE5</accession>